<feature type="transmembrane region" description="Helical" evidence="6">
    <location>
        <begin position="33"/>
        <end position="60"/>
    </location>
</feature>
<dbReference type="InterPro" id="IPR015414">
    <property type="entry name" value="TMEM64"/>
</dbReference>
<evidence type="ECO:0000256" key="3">
    <source>
        <dbReference type="ARBA" id="ARBA00022692"/>
    </source>
</evidence>
<accession>A0A563VMT1</accession>
<dbReference type="RefSeq" id="WP_144870830.1">
    <property type="nucleotide sequence ID" value="NZ_LR213914.1"/>
</dbReference>
<reference evidence="8 9" key="1">
    <citation type="submission" date="2019-01" db="EMBL/GenBank/DDBJ databases">
        <authorList>
            <person name="Brito A."/>
        </authorList>
    </citation>
    <scope>NUCLEOTIDE SEQUENCE [LARGE SCALE GENOMIC DNA]</scope>
    <source>
        <strain evidence="8">1</strain>
    </source>
</reference>
<feature type="transmembrane region" description="Helical" evidence="6">
    <location>
        <begin position="67"/>
        <end position="88"/>
    </location>
</feature>
<name>A0A563VMT1_9CYAN</name>
<keyword evidence="5 6" id="KW-0472">Membrane</keyword>
<evidence type="ECO:0000259" key="7">
    <source>
        <dbReference type="Pfam" id="PF09335"/>
    </source>
</evidence>
<dbReference type="Proteomes" id="UP000320055">
    <property type="component" value="Unassembled WGS sequence"/>
</dbReference>
<evidence type="ECO:0000256" key="5">
    <source>
        <dbReference type="ARBA" id="ARBA00023136"/>
    </source>
</evidence>
<dbReference type="PANTHER" id="PTHR12677:SF59">
    <property type="entry name" value="GOLGI APPARATUS MEMBRANE PROTEIN TVP38-RELATED"/>
    <property type="match status" value="1"/>
</dbReference>
<keyword evidence="4 6" id="KW-1133">Transmembrane helix</keyword>
<comment type="subcellular location">
    <subcellularLocation>
        <location evidence="1 6">Cell membrane</location>
        <topology evidence="1 6">Multi-pass membrane protein</topology>
    </subcellularLocation>
</comment>
<feature type="domain" description="VTT" evidence="7">
    <location>
        <begin position="60"/>
        <end position="177"/>
    </location>
</feature>
<dbReference type="Pfam" id="PF09335">
    <property type="entry name" value="VTT_dom"/>
    <property type="match status" value="1"/>
</dbReference>
<evidence type="ECO:0000256" key="4">
    <source>
        <dbReference type="ARBA" id="ARBA00022989"/>
    </source>
</evidence>
<organism evidence="8 9">
    <name type="scientific">Hyella patelloides LEGE 07179</name>
    <dbReference type="NCBI Taxonomy" id="945734"/>
    <lineage>
        <taxon>Bacteria</taxon>
        <taxon>Bacillati</taxon>
        <taxon>Cyanobacteriota</taxon>
        <taxon>Cyanophyceae</taxon>
        <taxon>Pleurocapsales</taxon>
        <taxon>Hyellaceae</taxon>
        <taxon>Hyella</taxon>
    </lineage>
</organism>
<dbReference type="PANTHER" id="PTHR12677">
    <property type="entry name" value="GOLGI APPARATUS MEMBRANE PROTEIN TVP38-RELATED"/>
    <property type="match status" value="1"/>
</dbReference>
<dbReference type="EMBL" id="CAACVJ010000072">
    <property type="protein sequence ID" value="VEP12760.1"/>
    <property type="molecule type" value="Genomic_DNA"/>
</dbReference>
<feature type="transmembrane region" description="Helical" evidence="6">
    <location>
        <begin position="129"/>
        <end position="146"/>
    </location>
</feature>
<evidence type="ECO:0000256" key="1">
    <source>
        <dbReference type="ARBA" id="ARBA00004651"/>
    </source>
</evidence>
<comment type="similarity">
    <text evidence="6">Belongs to the TVP38/TMEM64 family.</text>
</comment>
<sequence>MVELNLLLTNTLKPTSELVNGFSLNPSELLHSVLLWVQSLGYVGAVAFILIYIVATIALVPGSILTLGAGVLFGVVWGSVYVLIGAIIGETFAFLLGRYLARDWIAKKIANNQTFAALDRAIHREGLKIIFLTRLSPIFPFSLLNYAFGITGISFRDYFLGSIGIIPMTITYVYFGSLAGDLATIGEATHLANPELQWTIRIIGFLATIAATVYITRIARIALDKSLGDVIN</sequence>
<keyword evidence="2 6" id="KW-1003">Cell membrane</keyword>
<evidence type="ECO:0000256" key="2">
    <source>
        <dbReference type="ARBA" id="ARBA00022475"/>
    </source>
</evidence>
<feature type="transmembrane region" description="Helical" evidence="6">
    <location>
        <begin position="158"/>
        <end position="178"/>
    </location>
</feature>
<keyword evidence="9" id="KW-1185">Reference proteome</keyword>
<evidence type="ECO:0000313" key="8">
    <source>
        <dbReference type="EMBL" id="VEP12760.1"/>
    </source>
</evidence>
<protein>
    <recommendedName>
        <fullName evidence="6">TVP38/TMEM64 family membrane protein</fullName>
    </recommendedName>
</protein>
<dbReference type="AlphaFoldDB" id="A0A563VMT1"/>
<dbReference type="GO" id="GO:0005886">
    <property type="term" value="C:plasma membrane"/>
    <property type="evidence" value="ECO:0007669"/>
    <property type="project" value="UniProtKB-SubCell"/>
</dbReference>
<proteinExistence type="inferred from homology"/>
<feature type="transmembrane region" description="Helical" evidence="6">
    <location>
        <begin position="198"/>
        <end position="216"/>
    </location>
</feature>
<gene>
    <name evidence="8" type="ORF">H1P_1630016</name>
</gene>
<dbReference type="InterPro" id="IPR032816">
    <property type="entry name" value="VTT_dom"/>
</dbReference>
<evidence type="ECO:0000256" key="6">
    <source>
        <dbReference type="RuleBase" id="RU366058"/>
    </source>
</evidence>
<evidence type="ECO:0000313" key="9">
    <source>
        <dbReference type="Proteomes" id="UP000320055"/>
    </source>
</evidence>
<keyword evidence="3 6" id="KW-0812">Transmembrane</keyword>
<dbReference type="OrthoDB" id="9812980at2"/>